<dbReference type="GO" id="GO:0016740">
    <property type="term" value="F:transferase activity"/>
    <property type="evidence" value="ECO:0007669"/>
    <property type="project" value="UniProtKB-KW"/>
</dbReference>
<dbReference type="InterPro" id="IPR042543">
    <property type="entry name" value="AdoMet_synthase_2"/>
</dbReference>
<protein>
    <submittedName>
        <fullName evidence="1">Methionine adenosyltransferase</fullName>
    </submittedName>
</protein>
<organism evidence="1 2">
    <name type="scientific">Halogranum amylolyticum</name>
    <dbReference type="NCBI Taxonomy" id="660520"/>
    <lineage>
        <taxon>Archaea</taxon>
        <taxon>Methanobacteriati</taxon>
        <taxon>Methanobacteriota</taxon>
        <taxon>Stenosarchaea group</taxon>
        <taxon>Halobacteria</taxon>
        <taxon>Halobacteriales</taxon>
        <taxon>Haloferacaceae</taxon>
    </lineage>
</organism>
<dbReference type="InterPro" id="IPR042544">
    <property type="entry name" value="AdoMet_synthase_3"/>
</dbReference>
<dbReference type="Gene3D" id="3.30.300.280">
    <property type="entry name" value="S-adenosylmethionine synthetase, C-terminal domain"/>
    <property type="match status" value="1"/>
</dbReference>
<dbReference type="Proteomes" id="UP000199126">
    <property type="component" value="Unassembled WGS sequence"/>
</dbReference>
<dbReference type="PANTHER" id="PTHR36697">
    <property type="entry name" value="S-ADENOSYLMETHIONINE SYNTHASE"/>
    <property type="match status" value="1"/>
</dbReference>
<dbReference type="OrthoDB" id="204488at2157"/>
<dbReference type="AlphaFoldDB" id="A0A1H8MWI4"/>
<keyword evidence="2" id="KW-1185">Reference proteome</keyword>
<reference evidence="2" key="1">
    <citation type="submission" date="2016-10" db="EMBL/GenBank/DDBJ databases">
        <authorList>
            <person name="Varghese N."/>
            <person name="Submissions S."/>
        </authorList>
    </citation>
    <scope>NUCLEOTIDE SEQUENCE [LARGE SCALE GENOMIC DNA]</scope>
    <source>
        <strain evidence="2">CGMCC 1.10121</strain>
    </source>
</reference>
<keyword evidence="1" id="KW-0808">Transferase</keyword>
<dbReference type="Gene3D" id="3.30.300.10">
    <property type="match status" value="1"/>
</dbReference>
<dbReference type="NCBIfam" id="NF003366">
    <property type="entry name" value="PRK04439.1-5"/>
    <property type="match status" value="1"/>
</dbReference>
<dbReference type="PANTHER" id="PTHR36697:SF1">
    <property type="entry name" value="S-ADENOSYLMETHIONINE SYNTHASE"/>
    <property type="match status" value="1"/>
</dbReference>
<sequence length="389" mass="41993">MTAPSTTFTVNRLDRNPTTARSTEFVERKGVGHPDSICDGIAEAVSRRLSRHYLEEFGRILHHNTDKVQLAAGTTTPAFGGGEVVEPIYVLLGGRATNAVDGQHVPVDDLAVEAARGYVETTFEELPDDAVEFESRIGETSAGLKSLFDTRGVPSANDTSIGVGYAPLSETDRIVAGLEPALREVDPAVGADVKLVGWRTDDELHLTVAAAIVSRHVSDVDEYVAVRDRLEERARRYASERTERTVYVDVNAADDVEAGAVYLTETGLSAEMGDDGNVGRGNRVNGLITPHRPMSLEASAGKNPVTHVGKLYNLVATNAAERIHRELGAEHTEVKLLSQIGMPVTEPVAIDVDTTARDDDDEVRGIVTDELDRLDSLTDELVAGTVRLF</sequence>
<dbReference type="EMBL" id="FODV01000001">
    <property type="protein sequence ID" value="SEO21608.1"/>
    <property type="molecule type" value="Genomic_DNA"/>
</dbReference>
<dbReference type="RefSeq" id="WP_089820542.1">
    <property type="nucleotide sequence ID" value="NZ_FODV01000001.1"/>
</dbReference>
<accession>A0A1H8MWI4</accession>
<dbReference type="Gene3D" id="3.30.300.340">
    <property type="entry name" value="S-adenosylmethionine synthetase, N-terminal domain"/>
    <property type="match status" value="1"/>
</dbReference>
<evidence type="ECO:0000313" key="1">
    <source>
        <dbReference type="EMBL" id="SEO21608.1"/>
    </source>
</evidence>
<name>A0A1H8MWI4_9EURY</name>
<dbReference type="InterPro" id="IPR027790">
    <property type="entry name" value="AdoMet_synthase_2_family"/>
</dbReference>
<dbReference type="Pfam" id="PF01941">
    <property type="entry name" value="AdoMet_Synthase"/>
    <property type="match status" value="1"/>
</dbReference>
<evidence type="ECO:0000313" key="2">
    <source>
        <dbReference type="Proteomes" id="UP000199126"/>
    </source>
</evidence>
<gene>
    <name evidence="1" type="ORF">SAMN04487948_101138</name>
</gene>
<proteinExistence type="predicted"/>